<accession>A0A9D1IAR8</accession>
<proteinExistence type="predicted"/>
<evidence type="ECO:0008006" key="3">
    <source>
        <dbReference type="Google" id="ProtNLM"/>
    </source>
</evidence>
<reference evidence="1" key="1">
    <citation type="submission" date="2020-10" db="EMBL/GenBank/DDBJ databases">
        <authorList>
            <person name="Gilroy R."/>
        </authorList>
    </citation>
    <scope>NUCLEOTIDE SEQUENCE</scope>
    <source>
        <strain evidence="1">CHK195-4489</strain>
    </source>
</reference>
<name>A0A9D1IAR8_9CLOT</name>
<reference evidence="1" key="2">
    <citation type="journal article" date="2021" name="PeerJ">
        <title>Extensive microbial diversity within the chicken gut microbiome revealed by metagenomics and culture.</title>
        <authorList>
            <person name="Gilroy R."/>
            <person name="Ravi A."/>
            <person name="Getino M."/>
            <person name="Pursley I."/>
            <person name="Horton D.L."/>
            <person name="Alikhan N.F."/>
            <person name="Baker D."/>
            <person name="Gharbi K."/>
            <person name="Hall N."/>
            <person name="Watson M."/>
            <person name="Adriaenssens E.M."/>
            <person name="Foster-Nyarko E."/>
            <person name="Jarju S."/>
            <person name="Secka A."/>
            <person name="Antonio M."/>
            <person name="Oren A."/>
            <person name="Chaudhuri R.R."/>
            <person name="La Ragione R."/>
            <person name="Hildebrand F."/>
            <person name="Pallen M.J."/>
        </authorList>
    </citation>
    <scope>NUCLEOTIDE SEQUENCE</scope>
    <source>
        <strain evidence="1">CHK195-4489</strain>
    </source>
</reference>
<gene>
    <name evidence="1" type="ORF">IAD50_07335</name>
</gene>
<dbReference type="Proteomes" id="UP000824089">
    <property type="component" value="Unassembled WGS sequence"/>
</dbReference>
<protein>
    <recommendedName>
        <fullName evidence="3">Spore coat protein</fullName>
    </recommendedName>
</protein>
<dbReference type="EMBL" id="DVMM01000154">
    <property type="protein sequence ID" value="HIU30090.1"/>
    <property type="molecule type" value="Genomic_DNA"/>
</dbReference>
<comment type="caution">
    <text evidence="1">The sequence shown here is derived from an EMBL/GenBank/DDBJ whole genome shotgun (WGS) entry which is preliminary data.</text>
</comment>
<sequence length="60" mass="6994">MSPKELLYIEDALGHEQQMKKSCTDFANQLQDAELKGFVQELCKKHQQSFNRFYSLLNGN</sequence>
<dbReference type="AlphaFoldDB" id="A0A9D1IAR8"/>
<evidence type="ECO:0000313" key="2">
    <source>
        <dbReference type="Proteomes" id="UP000824089"/>
    </source>
</evidence>
<organism evidence="1 2">
    <name type="scientific">Candidatus Egerieisoma faecipullorum</name>
    <dbReference type="NCBI Taxonomy" id="2840963"/>
    <lineage>
        <taxon>Bacteria</taxon>
        <taxon>Bacillati</taxon>
        <taxon>Bacillota</taxon>
        <taxon>Clostridia</taxon>
        <taxon>Eubacteriales</taxon>
        <taxon>Clostridiaceae</taxon>
        <taxon>Clostridiaceae incertae sedis</taxon>
        <taxon>Candidatus Egerieisoma</taxon>
    </lineage>
</organism>
<evidence type="ECO:0000313" key="1">
    <source>
        <dbReference type="EMBL" id="HIU30090.1"/>
    </source>
</evidence>